<evidence type="ECO:0000256" key="3">
    <source>
        <dbReference type="ARBA" id="ARBA00022842"/>
    </source>
</evidence>
<dbReference type="NCBIfam" id="TIGR01928">
    <property type="entry name" value="menC_lowGC_arch"/>
    <property type="match status" value="1"/>
</dbReference>
<dbReference type="SFLD" id="SFLDG00180">
    <property type="entry name" value="muconate_cycloisomerase"/>
    <property type="match status" value="1"/>
</dbReference>
<dbReference type="GO" id="GO:0046872">
    <property type="term" value="F:metal ion binding"/>
    <property type="evidence" value="ECO:0007669"/>
    <property type="project" value="UniProtKB-KW"/>
</dbReference>
<dbReference type="InterPro" id="IPR029017">
    <property type="entry name" value="Enolase-like_N"/>
</dbReference>
<dbReference type="Pfam" id="PF13378">
    <property type="entry name" value="MR_MLE_C"/>
    <property type="match status" value="1"/>
</dbReference>
<sequence>MKSWEVFVLQVQQIKIYPLSLTLKSPFKTAHGTTMQRPITLVAITLTNGLTGYGEIQSFIDDQYVPETHMQSLQMVQRTARQLISLDFDTPQMVSNWLTNSSHLSFAKAAVEMAFWDAYGKQVKQPLWSMIGGQEKQIAVSSVIGIQDSWQQTQAVANNLIGQGYQRIKIKIDQQTDITSIKKLLAQFPEQMFSLDANASWSIDDIARLKTLDRAGLALIEQPFPASAWFEHKSVQQQLDQLQLSLDESLNGLADVKRAITEQTTRALTIKQGKLGGINQAHQAINLATKAKLNPWIGGMLGSGLGRAVDLALASLPGANQVPADSAQFDHYFEADIGLDLPYVHQGCLPLPERNGIGVAIDWQTVAKYLIHEPIVYQ</sequence>
<dbReference type="InterPro" id="IPR036849">
    <property type="entry name" value="Enolase-like_C_sf"/>
</dbReference>
<dbReference type="EMBL" id="JAANXN010000003">
    <property type="protein sequence ID" value="MDF8370654.1"/>
    <property type="molecule type" value="Genomic_DNA"/>
</dbReference>
<dbReference type="InterPro" id="IPR010197">
    <property type="entry name" value="OSBS/NAAAR"/>
</dbReference>
<name>A0ABD4XHH9_WEIPA</name>
<comment type="cofactor">
    <cofactor evidence="1">
        <name>a divalent metal cation</name>
        <dbReference type="ChEBI" id="CHEBI:60240"/>
    </cofactor>
</comment>
<dbReference type="Pfam" id="PF02746">
    <property type="entry name" value="MR_MLE_N"/>
    <property type="match status" value="1"/>
</dbReference>
<accession>A0ABD4XHH9</accession>
<dbReference type="GO" id="GO:0016854">
    <property type="term" value="F:racemase and epimerase activity"/>
    <property type="evidence" value="ECO:0007669"/>
    <property type="project" value="UniProtKB-ARBA"/>
</dbReference>
<dbReference type="Proteomes" id="UP001215461">
    <property type="component" value="Unassembled WGS sequence"/>
</dbReference>
<dbReference type="InterPro" id="IPR029065">
    <property type="entry name" value="Enolase_C-like"/>
</dbReference>
<dbReference type="PANTHER" id="PTHR48073">
    <property type="entry name" value="O-SUCCINYLBENZOATE SYNTHASE-RELATED"/>
    <property type="match status" value="1"/>
</dbReference>
<keyword evidence="3" id="KW-0460">Magnesium</keyword>
<dbReference type="AlphaFoldDB" id="A0ABD4XHH9"/>
<evidence type="ECO:0000256" key="2">
    <source>
        <dbReference type="ARBA" id="ARBA00022723"/>
    </source>
</evidence>
<dbReference type="PANTHER" id="PTHR48073:SF5">
    <property type="entry name" value="O-SUCCINYLBENZOATE SYNTHASE"/>
    <property type="match status" value="1"/>
</dbReference>
<dbReference type="EC" id="4.2.1.113" evidence="5 6"/>
<dbReference type="InterPro" id="IPR013342">
    <property type="entry name" value="Mandelate_racemase_C"/>
</dbReference>
<feature type="domain" description="Mandelate racemase/muconate lactonizing enzyme C-terminal" evidence="7">
    <location>
        <begin position="150"/>
        <end position="242"/>
    </location>
</feature>
<keyword evidence="2" id="KW-0479">Metal-binding</keyword>
<dbReference type="SFLD" id="SFLDS00001">
    <property type="entry name" value="Enolase"/>
    <property type="match status" value="1"/>
</dbReference>
<dbReference type="GO" id="GO:0043748">
    <property type="term" value="F:O-succinylbenzoate synthase activity"/>
    <property type="evidence" value="ECO:0007669"/>
    <property type="project" value="UniProtKB-EC"/>
</dbReference>
<dbReference type="InterPro" id="IPR013341">
    <property type="entry name" value="Mandelate_racemase_N_dom"/>
</dbReference>
<organism evidence="8 9">
    <name type="scientific">Weissella paramesenteroides</name>
    <name type="common">Leuconostoc paramesenteroides</name>
    <dbReference type="NCBI Taxonomy" id="1249"/>
    <lineage>
        <taxon>Bacteria</taxon>
        <taxon>Bacillati</taxon>
        <taxon>Bacillota</taxon>
        <taxon>Bacilli</taxon>
        <taxon>Lactobacillales</taxon>
        <taxon>Lactobacillaceae</taxon>
        <taxon>Weissella</taxon>
    </lineage>
</organism>
<evidence type="ECO:0000259" key="7">
    <source>
        <dbReference type="SMART" id="SM00922"/>
    </source>
</evidence>
<gene>
    <name evidence="8" type="primary">menC</name>
    <name evidence="8" type="ORF">G9403_03120</name>
</gene>
<dbReference type="GO" id="GO:0009234">
    <property type="term" value="P:menaquinone biosynthetic process"/>
    <property type="evidence" value="ECO:0007669"/>
    <property type="project" value="UniProtKB-UniRule"/>
</dbReference>
<evidence type="ECO:0000256" key="4">
    <source>
        <dbReference type="ARBA" id="ARBA00023239"/>
    </source>
</evidence>
<evidence type="ECO:0000256" key="1">
    <source>
        <dbReference type="ARBA" id="ARBA00001968"/>
    </source>
</evidence>
<dbReference type="SFLD" id="SFLDF00009">
    <property type="entry name" value="o-succinylbenzoate_synthase"/>
    <property type="match status" value="1"/>
</dbReference>
<protein>
    <recommendedName>
        <fullName evidence="5 6">o-succinylbenzoate synthase</fullName>
        <ecNumber evidence="5 6">4.2.1.113</ecNumber>
    </recommendedName>
</protein>
<comment type="caution">
    <text evidence="8">The sequence shown here is derived from an EMBL/GenBank/DDBJ whole genome shotgun (WGS) entry which is preliminary data.</text>
</comment>
<proteinExistence type="predicted"/>
<dbReference type="SMART" id="SM00922">
    <property type="entry name" value="MR_MLE"/>
    <property type="match status" value="1"/>
</dbReference>
<dbReference type="Gene3D" id="3.20.20.120">
    <property type="entry name" value="Enolase-like C-terminal domain"/>
    <property type="match status" value="1"/>
</dbReference>
<evidence type="ECO:0000313" key="8">
    <source>
        <dbReference type="EMBL" id="MDF8370654.1"/>
    </source>
</evidence>
<evidence type="ECO:0000256" key="5">
    <source>
        <dbReference type="ARBA" id="ARBA00029491"/>
    </source>
</evidence>
<evidence type="ECO:0000313" key="9">
    <source>
        <dbReference type="Proteomes" id="UP001215461"/>
    </source>
</evidence>
<reference evidence="8 9" key="1">
    <citation type="submission" date="2020-03" db="EMBL/GenBank/DDBJ databases">
        <title>Comparative genomics of Weissella paramesenteroides.</title>
        <authorList>
            <person name="Kant R."/>
            <person name="Takala T."/>
            <person name="Saris P."/>
        </authorList>
    </citation>
    <scope>NUCLEOTIDE SEQUENCE [LARGE SCALE GENOMIC DNA]</scope>
    <source>
        <strain evidence="8 9">SJ27-4</strain>
    </source>
</reference>
<dbReference type="Gene3D" id="3.30.390.10">
    <property type="entry name" value="Enolase-like, N-terminal domain"/>
    <property type="match status" value="1"/>
</dbReference>
<dbReference type="SUPFAM" id="SSF54826">
    <property type="entry name" value="Enolase N-terminal domain-like"/>
    <property type="match status" value="1"/>
</dbReference>
<keyword evidence="4 8" id="KW-0456">Lyase</keyword>
<evidence type="ECO:0000256" key="6">
    <source>
        <dbReference type="NCBIfam" id="TIGR01928"/>
    </source>
</evidence>
<dbReference type="SUPFAM" id="SSF51604">
    <property type="entry name" value="Enolase C-terminal domain-like"/>
    <property type="match status" value="1"/>
</dbReference>